<keyword evidence="4" id="KW-0472">Membrane</keyword>
<evidence type="ECO:0000256" key="3">
    <source>
        <dbReference type="PROSITE-ProRule" id="PRU00284"/>
    </source>
</evidence>
<dbReference type="Gene3D" id="1.10.287.950">
    <property type="entry name" value="Methyl-accepting chemotaxis protein"/>
    <property type="match status" value="1"/>
</dbReference>
<dbReference type="InterPro" id="IPR003660">
    <property type="entry name" value="HAMP_dom"/>
</dbReference>
<evidence type="ECO:0000313" key="7">
    <source>
        <dbReference type="EMBL" id="WFD09684.1"/>
    </source>
</evidence>
<dbReference type="SUPFAM" id="SSF58104">
    <property type="entry name" value="Methyl-accepting chemotaxis protein (MCP) signaling domain"/>
    <property type="match status" value="1"/>
</dbReference>
<dbReference type="InterPro" id="IPR024478">
    <property type="entry name" value="HlyB_4HB_MCP"/>
</dbReference>
<dbReference type="PROSITE" id="PS50885">
    <property type="entry name" value="HAMP"/>
    <property type="match status" value="1"/>
</dbReference>
<keyword evidence="8" id="KW-1185">Reference proteome</keyword>
<gene>
    <name evidence="7" type="ORF">P4S50_15000</name>
</gene>
<dbReference type="Proteomes" id="UP001222800">
    <property type="component" value="Chromosome"/>
</dbReference>
<keyword evidence="4" id="KW-1133">Transmembrane helix</keyword>
<dbReference type="PANTHER" id="PTHR32089">
    <property type="entry name" value="METHYL-ACCEPTING CHEMOTAXIS PROTEIN MCPB"/>
    <property type="match status" value="1"/>
</dbReference>
<dbReference type="Gene3D" id="6.10.340.10">
    <property type="match status" value="1"/>
</dbReference>
<keyword evidence="1 3" id="KW-0807">Transducer</keyword>
<dbReference type="CDD" id="cd06225">
    <property type="entry name" value="HAMP"/>
    <property type="match status" value="1"/>
</dbReference>
<accession>A0ABY8E9V9</accession>
<protein>
    <submittedName>
        <fullName evidence="7">Methyl-accepting chemotaxis protein</fullName>
    </submittedName>
</protein>
<keyword evidence="4" id="KW-0812">Transmembrane</keyword>
<dbReference type="SMART" id="SM00304">
    <property type="entry name" value="HAMP"/>
    <property type="match status" value="1"/>
</dbReference>
<feature type="transmembrane region" description="Helical" evidence="4">
    <location>
        <begin position="12"/>
        <end position="33"/>
    </location>
</feature>
<organism evidence="7 8">
    <name type="scientific">Tepidibacter hydrothermalis</name>
    <dbReference type="NCBI Taxonomy" id="3036126"/>
    <lineage>
        <taxon>Bacteria</taxon>
        <taxon>Bacillati</taxon>
        <taxon>Bacillota</taxon>
        <taxon>Clostridia</taxon>
        <taxon>Peptostreptococcales</taxon>
        <taxon>Peptostreptococcaceae</taxon>
        <taxon>Tepidibacter</taxon>
    </lineage>
</organism>
<feature type="domain" description="HAMP" evidence="6">
    <location>
        <begin position="211"/>
        <end position="266"/>
    </location>
</feature>
<dbReference type="InterPro" id="IPR004090">
    <property type="entry name" value="Chemotax_Me-accpt_rcpt"/>
</dbReference>
<evidence type="ECO:0000259" key="6">
    <source>
        <dbReference type="PROSITE" id="PS50885"/>
    </source>
</evidence>
<dbReference type="InterPro" id="IPR004089">
    <property type="entry name" value="MCPsignal_dom"/>
</dbReference>
<dbReference type="Pfam" id="PF12729">
    <property type="entry name" value="4HB_MCP_1"/>
    <property type="match status" value="1"/>
</dbReference>
<evidence type="ECO:0000313" key="8">
    <source>
        <dbReference type="Proteomes" id="UP001222800"/>
    </source>
</evidence>
<comment type="similarity">
    <text evidence="2">Belongs to the methyl-accepting chemotaxis (MCP) protein family.</text>
</comment>
<dbReference type="PRINTS" id="PR00260">
    <property type="entry name" value="CHEMTRNSDUCR"/>
</dbReference>
<proteinExistence type="inferred from homology"/>
<sequence length="572" mass="63935">MINNLRIRFKILVFSITMILLLCIMGATGYAYLLKANKEITELYEDRLLAIQYLNDNRNQARAIEADIYYIMLDTEDKGHQKRKIEDIDIRIKKFSDNWELYKKTNLDKYEKDTISVLESNLKKYREGRSVAINLALEGNQIEALQAFNSIENVAAEFQKNLRDLAKYNIETSKKVNEQNNKDYSSSLKSFGTQLLFSIIIAIILTLIISKSISHPILLAIKHLQVVADGDFSLEVPTQFKKRKDEIGDIARSIDVMQASLKTLIINVKKEGDDIITIVDDISQNMDNLDSNIEGVSTTTEQLSAGMQETAASSEEMNATSVEIENAVQAIAERAQDGAIEAGKISKRAEDIKQDFTLANEKSLNIFVETKDILEKAIEDSSIVNQINVLSEAIMQITEKTNLLALNAAIEAARAGEAGKGFSVVADEIRKLAEQSKETVVEIKVITEKVMKSVNNLSNSSKDILNFISKDVDNDYKTMLNVAQQYSEDAEFVDGLVTEFSVTSEELLASIHDVLKTIEQVAQASSEGAEGAADIAEKINDVTKQSYNIIDKTHEARENADKLKEEVSKFKL</sequence>
<dbReference type="RefSeq" id="WP_277731619.1">
    <property type="nucleotide sequence ID" value="NZ_CP120733.1"/>
</dbReference>
<dbReference type="PANTHER" id="PTHR32089:SF112">
    <property type="entry name" value="LYSOZYME-LIKE PROTEIN-RELATED"/>
    <property type="match status" value="1"/>
</dbReference>
<name>A0ABY8E9V9_9FIRM</name>
<reference evidence="7 8" key="1">
    <citation type="submission" date="2023-03" db="EMBL/GenBank/DDBJ databases">
        <title>Complete genome sequence of Tepidibacter sp. SWIR-1, isolated from a deep-sea hydrothermal vent.</title>
        <authorList>
            <person name="Li X."/>
        </authorList>
    </citation>
    <scope>NUCLEOTIDE SEQUENCE [LARGE SCALE GENOMIC DNA]</scope>
    <source>
        <strain evidence="7 8">SWIR-1</strain>
    </source>
</reference>
<dbReference type="EMBL" id="CP120733">
    <property type="protein sequence ID" value="WFD09684.1"/>
    <property type="molecule type" value="Genomic_DNA"/>
</dbReference>
<evidence type="ECO:0000256" key="2">
    <source>
        <dbReference type="ARBA" id="ARBA00029447"/>
    </source>
</evidence>
<dbReference type="PROSITE" id="PS50111">
    <property type="entry name" value="CHEMOTAXIS_TRANSDUC_2"/>
    <property type="match status" value="1"/>
</dbReference>
<evidence type="ECO:0000256" key="1">
    <source>
        <dbReference type="ARBA" id="ARBA00023224"/>
    </source>
</evidence>
<dbReference type="Pfam" id="PF00672">
    <property type="entry name" value="HAMP"/>
    <property type="match status" value="1"/>
</dbReference>
<dbReference type="Pfam" id="PF00015">
    <property type="entry name" value="MCPsignal"/>
    <property type="match status" value="1"/>
</dbReference>
<feature type="domain" description="Methyl-accepting transducer" evidence="5">
    <location>
        <begin position="278"/>
        <end position="522"/>
    </location>
</feature>
<dbReference type="SMART" id="SM00283">
    <property type="entry name" value="MA"/>
    <property type="match status" value="1"/>
</dbReference>
<evidence type="ECO:0000259" key="5">
    <source>
        <dbReference type="PROSITE" id="PS50111"/>
    </source>
</evidence>
<evidence type="ECO:0000256" key="4">
    <source>
        <dbReference type="SAM" id="Phobius"/>
    </source>
</evidence>